<feature type="signal peptide" evidence="1">
    <location>
        <begin position="1"/>
        <end position="22"/>
    </location>
</feature>
<dbReference type="EMBL" id="FOJG01000002">
    <property type="protein sequence ID" value="SEW54782.1"/>
    <property type="molecule type" value="Genomic_DNA"/>
</dbReference>
<dbReference type="Proteomes" id="UP000199310">
    <property type="component" value="Unassembled WGS sequence"/>
</dbReference>
<organism evidence="2 3">
    <name type="scientific">Chitinophaga arvensicola</name>
    <dbReference type="NCBI Taxonomy" id="29529"/>
    <lineage>
        <taxon>Bacteria</taxon>
        <taxon>Pseudomonadati</taxon>
        <taxon>Bacteroidota</taxon>
        <taxon>Chitinophagia</taxon>
        <taxon>Chitinophagales</taxon>
        <taxon>Chitinophagaceae</taxon>
        <taxon>Chitinophaga</taxon>
    </lineage>
</organism>
<evidence type="ECO:0000313" key="3">
    <source>
        <dbReference type="Proteomes" id="UP000199310"/>
    </source>
</evidence>
<sequence>MKRLLINTSLLILLVASFSACKKQIADDYPNPELTTTGSMSKLLSGMYMNKRMRPSYWDYATFILPTTAAFAQSTALSPSIKMYIPSPTYTENRWIDFYAGGKSDDNDLNYVGPGIMANYREMETTYGKLTPAQQADQLIFLSCAKVVLYDQAAQMVDLWGDIPFTKAGSLNTDRVVIPAPFDNAAAIYDTLIAGLDNLNSYFESAAPPVEIMAAFKKADFMLNGDIASWRRYTNSLRLRLLMHTSFVNEVRAKTAVTTMLGNPSKYPLISSNTENVVIKMSAPTLKSDLQSALTGSPLAPAFLLDTVMAANSDPRTDVYWDPGKLHGMKGFPTDGTASDYEKLGYATYDTATFFNNYNVPGVILTASEVSFLKAEAGERWGIGAPQSDYENGISQSVGFYYSINQSAVFSTGTWPILPTPSAAAISNFVAKPAIAYTGTTQQKLAKIWTQKWVNFFILQAGEAWTEVRRTGYPVLPFATGTSSGSTTPPQRLLYPSTEQIYNPDNYAQVAGKDKANIKIFWNVK</sequence>
<keyword evidence="2" id="KW-0449">Lipoprotein</keyword>
<feature type="chain" id="PRO_5011440793" evidence="1">
    <location>
        <begin position="23"/>
        <end position="525"/>
    </location>
</feature>
<dbReference type="STRING" id="29529.SAMN04488122_6182"/>
<keyword evidence="1" id="KW-0732">Signal</keyword>
<protein>
    <submittedName>
        <fullName evidence="2">Susd and RagB outer membrane lipoprotein</fullName>
    </submittedName>
</protein>
<gene>
    <name evidence="2" type="ORF">SAMN04488122_6182</name>
</gene>
<dbReference type="SUPFAM" id="SSF48452">
    <property type="entry name" value="TPR-like"/>
    <property type="match status" value="1"/>
</dbReference>
<dbReference type="Pfam" id="PF12771">
    <property type="entry name" value="SusD-like_2"/>
    <property type="match status" value="1"/>
</dbReference>
<dbReference type="OrthoDB" id="9766256at2"/>
<proteinExistence type="predicted"/>
<accession>A0A1I0SCK5</accession>
<dbReference type="AlphaFoldDB" id="A0A1I0SCK5"/>
<evidence type="ECO:0000313" key="2">
    <source>
        <dbReference type="EMBL" id="SEW54782.1"/>
    </source>
</evidence>
<name>A0A1I0SCK5_9BACT</name>
<keyword evidence="3" id="KW-1185">Reference proteome</keyword>
<dbReference type="Gene3D" id="1.25.40.390">
    <property type="match status" value="1"/>
</dbReference>
<dbReference type="InterPro" id="IPR011990">
    <property type="entry name" value="TPR-like_helical_dom_sf"/>
</dbReference>
<dbReference type="InterPro" id="IPR041662">
    <property type="entry name" value="SusD-like_2"/>
</dbReference>
<evidence type="ECO:0000256" key="1">
    <source>
        <dbReference type="SAM" id="SignalP"/>
    </source>
</evidence>
<dbReference type="PROSITE" id="PS51257">
    <property type="entry name" value="PROKAR_LIPOPROTEIN"/>
    <property type="match status" value="1"/>
</dbReference>
<dbReference type="RefSeq" id="WP_089902504.1">
    <property type="nucleotide sequence ID" value="NZ_FOJG01000002.1"/>
</dbReference>
<reference evidence="3" key="1">
    <citation type="submission" date="2016-10" db="EMBL/GenBank/DDBJ databases">
        <authorList>
            <person name="Varghese N."/>
            <person name="Submissions S."/>
        </authorList>
    </citation>
    <scope>NUCLEOTIDE SEQUENCE [LARGE SCALE GENOMIC DNA]</scope>
    <source>
        <strain evidence="3">DSM 3695</strain>
    </source>
</reference>